<accession>A0ABU9WI74</accession>
<protein>
    <recommendedName>
        <fullName evidence="4">DUF4760 domain-containing protein</fullName>
    </recommendedName>
</protein>
<keyword evidence="1" id="KW-0812">Transmembrane</keyword>
<proteinExistence type="predicted"/>
<organism evidence="2 3">
    <name type="scientific">Burkholderia theae</name>
    <dbReference type="NCBI Taxonomy" id="3143496"/>
    <lineage>
        <taxon>Bacteria</taxon>
        <taxon>Pseudomonadati</taxon>
        <taxon>Pseudomonadota</taxon>
        <taxon>Betaproteobacteria</taxon>
        <taxon>Burkholderiales</taxon>
        <taxon>Burkholderiaceae</taxon>
        <taxon>Burkholderia</taxon>
    </lineage>
</organism>
<keyword evidence="1" id="KW-1133">Transmembrane helix</keyword>
<keyword evidence="3" id="KW-1185">Reference proteome</keyword>
<name>A0ABU9WI74_9BURK</name>
<feature type="transmembrane region" description="Helical" evidence="1">
    <location>
        <begin position="6"/>
        <end position="30"/>
    </location>
</feature>
<dbReference type="RefSeq" id="WP_193102762.1">
    <property type="nucleotide sequence ID" value="NZ_JBCPYA010000003.1"/>
</dbReference>
<comment type="caution">
    <text evidence="2">The sequence shown here is derived from an EMBL/GenBank/DDBJ whole genome shotgun (WGS) entry which is preliminary data.</text>
</comment>
<gene>
    <name evidence="2" type="ORF">VOI36_11550</name>
</gene>
<keyword evidence="1" id="KW-0472">Membrane</keyword>
<dbReference type="Proteomes" id="UP001466933">
    <property type="component" value="Unassembled WGS sequence"/>
</dbReference>
<evidence type="ECO:0000313" key="2">
    <source>
        <dbReference type="EMBL" id="MEN2470530.1"/>
    </source>
</evidence>
<evidence type="ECO:0000256" key="1">
    <source>
        <dbReference type="SAM" id="Phobius"/>
    </source>
</evidence>
<reference evidence="2 3" key="1">
    <citation type="submission" date="2024-05" db="EMBL/GenBank/DDBJ databases">
        <title>Burkholderia sp. Nov. a novel bacteria isolated from rhizosphere soil of Camellia sinensis.</title>
        <authorList>
            <person name="Dong Y."/>
        </authorList>
    </citation>
    <scope>NUCLEOTIDE SEQUENCE [LARGE SCALE GENOMIC DNA]</scope>
    <source>
        <strain evidence="2 3">GS2Y</strain>
    </source>
</reference>
<dbReference type="EMBL" id="JBCPYA010000003">
    <property type="protein sequence ID" value="MEN2470530.1"/>
    <property type="molecule type" value="Genomic_DNA"/>
</dbReference>
<evidence type="ECO:0008006" key="4">
    <source>
        <dbReference type="Google" id="ProtNLM"/>
    </source>
</evidence>
<sequence>MLTTVQYVLTALGGVTAVILLIAAACWKLVDTGLTTWLTKRVGRGLERDAERYKHELSRDMEMYKNELARSQGMGRLRAEMRKVVAEKLFERRLNAYHDLYVAISEIPSHVLAGAMQSVEVRPSQAKTYTRVQEFANALTPHQLYLPGDFKQEYRALLVKLLNFFVGNSWQASPALAFEDAKVTEINKMVATLNHKIDSYYKSLPDELAGAIVQQ</sequence>
<evidence type="ECO:0000313" key="3">
    <source>
        <dbReference type="Proteomes" id="UP001466933"/>
    </source>
</evidence>